<evidence type="ECO:0000313" key="1">
    <source>
        <dbReference type="EMBL" id="KAG0573619.1"/>
    </source>
</evidence>
<sequence>MNDGIDVDWKIVLRHEPRSRRVTEDKAFPDFVSAGTEYPLPTSALAPGEVATDEDSLHHTKDDIVEAGTVRHLDNKSASVDEEAFLDDTDYKDEIALEYVE</sequence>
<keyword evidence="2" id="KW-1185">Reference proteome</keyword>
<gene>
    <name evidence="1" type="ORF">KC19_VG194200</name>
</gene>
<accession>A0A8T0HS80</accession>
<dbReference type="AlphaFoldDB" id="A0A8T0HS80"/>
<organism evidence="1 2">
    <name type="scientific">Ceratodon purpureus</name>
    <name type="common">Fire moss</name>
    <name type="synonym">Dicranum purpureum</name>
    <dbReference type="NCBI Taxonomy" id="3225"/>
    <lineage>
        <taxon>Eukaryota</taxon>
        <taxon>Viridiplantae</taxon>
        <taxon>Streptophyta</taxon>
        <taxon>Embryophyta</taxon>
        <taxon>Bryophyta</taxon>
        <taxon>Bryophytina</taxon>
        <taxon>Bryopsida</taxon>
        <taxon>Dicranidae</taxon>
        <taxon>Pseudoditrichales</taxon>
        <taxon>Ditrichaceae</taxon>
        <taxon>Ceratodon</taxon>
    </lineage>
</organism>
<proteinExistence type="predicted"/>
<protein>
    <submittedName>
        <fullName evidence="1">Uncharacterized protein</fullName>
    </submittedName>
</protein>
<evidence type="ECO:0000313" key="2">
    <source>
        <dbReference type="Proteomes" id="UP000822688"/>
    </source>
</evidence>
<comment type="caution">
    <text evidence="1">The sequence shown here is derived from an EMBL/GenBank/DDBJ whole genome shotgun (WGS) entry which is preliminary data.</text>
</comment>
<name>A0A8T0HS80_CERPU</name>
<dbReference type="EMBL" id="CM026426">
    <property type="protein sequence ID" value="KAG0573619.1"/>
    <property type="molecule type" value="Genomic_DNA"/>
</dbReference>
<dbReference type="Proteomes" id="UP000822688">
    <property type="component" value="Chromosome V"/>
</dbReference>
<reference evidence="1" key="1">
    <citation type="submission" date="2020-06" db="EMBL/GenBank/DDBJ databases">
        <title>WGS assembly of Ceratodon purpureus strain R40.</title>
        <authorList>
            <person name="Carey S.B."/>
            <person name="Jenkins J."/>
            <person name="Shu S."/>
            <person name="Lovell J.T."/>
            <person name="Sreedasyam A."/>
            <person name="Maumus F."/>
            <person name="Tiley G.P."/>
            <person name="Fernandez-Pozo N."/>
            <person name="Barry K."/>
            <person name="Chen C."/>
            <person name="Wang M."/>
            <person name="Lipzen A."/>
            <person name="Daum C."/>
            <person name="Saski C.A."/>
            <person name="Payton A.C."/>
            <person name="Mcbreen J.C."/>
            <person name="Conrad R.E."/>
            <person name="Kollar L.M."/>
            <person name="Olsson S."/>
            <person name="Huttunen S."/>
            <person name="Landis J.B."/>
            <person name="Wickett N.J."/>
            <person name="Johnson M.G."/>
            <person name="Rensing S.A."/>
            <person name="Grimwood J."/>
            <person name="Schmutz J."/>
            <person name="Mcdaniel S.F."/>
        </authorList>
    </citation>
    <scope>NUCLEOTIDE SEQUENCE</scope>
    <source>
        <strain evidence="1">R40</strain>
    </source>
</reference>